<dbReference type="EMBL" id="CM042889">
    <property type="protein sequence ID" value="KAI4318958.1"/>
    <property type="molecule type" value="Genomic_DNA"/>
</dbReference>
<keyword evidence="2" id="KW-1185">Reference proteome</keyword>
<comment type="caution">
    <text evidence="1">The sequence shown here is derived from an EMBL/GenBank/DDBJ whole genome shotgun (WGS) entry which is preliminary data.</text>
</comment>
<evidence type="ECO:0000313" key="2">
    <source>
        <dbReference type="Proteomes" id="UP001057402"/>
    </source>
</evidence>
<protein>
    <submittedName>
        <fullName evidence="1">Uncharacterized protein</fullName>
    </submittedName>
</protein>
<sequence>MADEDSPSPAPTPPSLTTLATLRSLIINPNTPNPLLSSLFQTLTLPSGQSTPHSPPLLLTLALVHPTFSPLVVCSLLNAPYPLSLPSLSSLRALSPASFAALDDHSFTALCWSDDSGVRKWVVDHVGLFSGVERRVIGMVLTGMSGDPFPEVRRGALEGLVRLKLLGGLGSDEDEIVKGCFWRGVELLTDVDSSVRQAAVRVTWERSKQRITALWHCKPTNVCSVCGSHEVRSLEERAWILVLLVHEIRHFLIMDCVIGYVKIDGYEDEVSEWGKMLVLDKQGEEKRIQSDLVFIQLCSMTRDMNVEVRVEAFKALENLEMVSSDLLLQSLSKRELNIIKENVTFSQSTKPILYSARNVAGALVHGLEDEFYEVRSSVCQSLRKLGTLSSAFAVEAMNYLMDMLNDDEIIVRLQALESMRRMAVHGYLFVPSAHVHMFLGCLNVNNALIRHAVRKVMEVVKLQNINFFEASVHGLIKNLETYPQDEDDIMTVLFHIGRRHCNFLICFFSEVSHEMEPKSDGNLNLDCARVAALLVLAISAPFSLKHQIGNIPATIFSYAVTRLGKISSALADVDKQMLLVYLSECSRGTNHSITELRESLKLAKGDTGHSHGLSKNGPVDEKASSAKLKMLSQSVLEPDETFATDAYRRKNSDDLLTCAKIIFNEIVGVWFLIRSGHRSEAVWSLRVYEEQLTNVATDESCGALPFAIQYVRVLNLLTKIWGHIHPSGFQQNRTFGEWEILMMELDRKVGDMRCLFTGFSNDEELHLLELVLLALLLRLCKVEICCHAIFVARKLSHVWVEVEQLLEENTVEPTVFLSELKKVLPDSPFSVDNIIAIRPLFRKVVDSFCPMQFELSRNLNWIHAELVVPNNSSENPHVFIEGLPVAILLEITLHNVPKESRLWLKMTILGKEEPQQFIFLDPELVSRGPNKVSKSTYDCSLRRTPNAPSFSLMVCLGMECMLWDGVEVAAEGRRCGGPKRELDLLCREEEVYFSSVIDKYK</sequence>
<gene>
    <name evidence="1" type="ORF">MLD38_032610</name>
</gene>
<dbReference type="Proteomes" id="UP001057402">
    <property type="component" value="Chromosome 10"/>
</dbReference>
<reference evidence="2" key="1">
    <citation type="journal article" date="2023" name="Front. Plant Sci.">
        <title>Chromosomal-level genome assembly of Melastoma candidum provides insights into trichome evolution.</title>
        <authorList>
            <person name="Zhong Y."/>
            <person name="Wu W."/>
            <person name="Sun C."/>
            <person name="Zou P."/>
            <person name="Liu Y."/>
            <person name="Dai S."/>
            <person name="Zhou R."/>
        </authorList>
    </citation>
    <scope>NUCLEOTIDE SEQUENCE [LARGE SCALE GENOMIC DNA]</scope>
</reference>
<organism evidence="1 2">
    <name type="scientific">Melastoma candidum</name>
    <dbReference type="NCBI Taxonomy" id="119954"/>
    <lineage>
        <taxon>Eukaryota</taxon>
        <taxon>Viridiplantae</taxon>
        <taxon>Streptophyta</taxon>
        <taxon>Embryophyta</taxon>
        <taxon>Tracheophyta</taxon>
        <taxon>Spermatophyta</taxon>
        <taxon>Magnoliopsida</taxon>
        <taxon>eudicotyledons</taxon>
        <taxon>Gunneridae</taxon>
        <taxon>Pentapetalae</taxon>
        <taxon>rosids</taxon>
        <taxon>malvids</taxon>
        <taxon>Myrtales</taxon>
        <taxon>Melastomataceae</taxon>
        <taxon>Melastomatoideae</taxon>
        <taxon>Melastomateae</taxon>
        <taxon>Melastoma</taxon>
    </lineage>
</organism>
<name>A0ACB9M416_9MYRT</name>
<evidence type="ECO:0000313" key="1">
    <source>
        <dbReference type="EMBL" id="KAI4318958.1"/>
    </source>
</evidence>
<accession>A0ACB9M416</accession>
<proteinExistence type="predicted"/>